<feature type="compositionally biased region" description="Low complexity" evidence="4">
    <location>
        <begin position="399"/>
        <end position="421"/>
    </location>
</feature>
<dbReference type="PROSITE" id="PS50118">
    <property type="entry name" value="HMG_BOX_2"/>
    <property type="match status" value="1"/>
</dbReference>
<keyword evidence="7" id="KW-1185">Reference proteome</keyword>
<dbReference type="InterPro" id="IPR009071">
    <property type="entry name" value="HMG_box_dom"/>
</dbReference>
<evidence type="ECO:0000313" key="7">
    <source>
        <dbReference type="Proteomes" id="UP000541558"/>
    </source>
</evidence>
<dbReference type="EMBL" id="JAACJK010000013">
    <property type="protein sequence ID" value="KAF5338496.1"/>
    <property type="molecule type" value="Genomic_DNA"/>
</dbReference>
<keyword evidence="2 3" id="KW-0539">Nucleus</keyword>
<comment type="caution">
    <text evidence="6">The sequence shown here is derived from an EMBL/GenBank/DDBJ whole genome shotgun (WGS) entry which is preliminary data.</text>
</comment>
<dbReference type="PANTHER" id="PTHR45789">
    <property type="entry name" value="FI18025P1"/>
    <property type="match status" value="1"/>
</dbReference>
<evidence type="ECO:0000259" key="5">
    <source>
        <dbReference type="PROSITE" id="PS50118"/>
    </source>
</evidence>
<dbReference type="CDD" id="cd01389">
    <property type="entry name" value="HMG-box_ROX1-like"/>
    <property type="match status" value="1"/>
</dbReference>
<dbReference type="GO" id="GO:0000978">
    <property type="term" value="F:RNA polymerase II cis-regulatory region sequence-specific DNA binding"/>
    <property type="evidence" value="ECO:0007669"/>
    <property type="project" value="TreeGrafter"/>
</dbReference>
<evidence type="ECO:0000313" key="6">
    <source>
        <dbReference type="EMBL" id="KAF5338496.1"/>
    </source>
</evidence>
<evidence type="ECO:0000256" key="4">
    <source>
        <dbReference type="SAM" id="MobiDB-lite"/>
    </source>
</evidence>
<sequence length="501" mass="54720">MPAERTRVSRHTSSLGEDAGIQPGPSNFTSGSIAFAPNVTPGTYNDPPPPFSSTDPLPDSLLFPADGPSTSESSSTTKSPTTAHGRKKPASHIPRPPNAFILFRSSFIRSRHVSTGVETNHSTLSKIIGLTWQNLPEEERQVWHRKAKQAEAEHRAKFPAYAFKPLHGRLKAGGGKRKVREVGPKDHVRCAKIAELLVKGLKGQELDEAIGEFDKSHVPEVITRFEQPITESSFECESRPASAPIPDLERKREREATPVRKLRCASSPSSSTRGGSLRRSTLITNTHLRGASPALSVASSLASSFDLEQLHSSQPHQMFAMPPLDNNFPFEQMKHDPSYDFTLFSFDPSMQAQTHPPMHSFGFDPHPHPHPSDSAYPSSHPLPQFHLDASYITPTECNHSSSPHSSPHDNNATTTTHSANNWLPCSPSTNTNGSMPVTPVYPGSLPLPALQEDNTGYAGYYGEAPPAYHTLHQGKMPRLEAPVAQYGVGVGYEELAGYGQY</sequence>
<feature type="compositionally biased region" description="Low complexity" evidence="4">
    <location>
        <begin position="52"/>
        <end position="82"/>
    </location>
</feature>
<reference evidence="6 7" key="1">
    <citation type="journal article" date="2020" name="ISME J.">
        <title>Uncovering the hidden diversity of litter-decomposition mechanisms in mushroom-forming fungi.</title>
        <authorList>
            <person name="Floudas D."/>
            <person name="Bentzer J."/>
            <person name="Ahren D."/>
            <person name="Johansson T."/>
            <person name="Persson P."/>
            <person name="Tunlid A."/>
        </authorList>
    </citation>
    <scope>NUCLEOTIDE SEQUENCE [LARGE SCALE GENOMIC DNA]</scope>
    <source>
        <strain evidence="6 7">CBS 175.51</strain>
    </source>
</reference>
<dbReference type="AlphaFoldDB" id="A0A8H5CB64"/>
<dbReference type="Gene3D" id="1.10.30.10">
    <property type="entry name" value="High mobility group box domain"/>
    <property type="match status" value="1"/>
</dbReference>
<dbReference type="InterPro" id="IPR051356">
    <property type="entry name" value="SOX/SOX-like_TF"/>
</dbReference>
<organism evidence="6 7">
    <name type="scientific">Ephemerocybe angulata</name>
    <dbReference type="NCBI Taxonomy" id="980116"/>
    <lineage>
        <taxon>Eukaryota</taxon>
        <taxon>Fungi</taxon>
        <taxon>Dikarya</taxon>
        <taxon>Basidiomycota</taxon>
        <taxon>Agaricomycotina</taxon>
        <taxon>Agaricomycetes</taxon>
        <taxon>Agaricomycetidae</taxon>
        <taxon>Agaricales</taxon>
        <taxon>Agaricineae</taxon>
        <taxon>Psathyrellaceae</taxon>
        <taxon>Ephemerocybe</taxon>
    </lineage>
</organism>
<dbReference type="PANTHER" id="PTHR45789:SF2">
    <property type="entry name" value="FI18025P1"/>
    <property type="match status" value="1"/>
</dbReference>
<accession>A0A8H5CB64</accession>
<feature type="DNA-binding region" description="HMG box" evidence="3">
    <location>
        <begin position="93"/>
        <end position="162"/>
    </location>
</feature>
<evidence type="ECO:0000256" key="2">
    <source>
        <dbReference type="ARBA" id="ARBA00023242"/>
    </source>
</evidence>
<feature type="region of interest" description="Disordered" evidence="4">
    <location>
        <begin position="1"/>
        <end position="96"/>
    </location>
</feature>
<dbReference type="SUPFAM" id="SSF47095">
    <property type="entry name" value="HMG-box"/>
    <property type="match status" value="1"/>
</dbReference>
<feature type="compositionally biased region" description="Low complexity" evidence="4">
    <location>
        <begin position="266"/>
        <end position="279"/>
    </location>
</feature>
<dbReference type="Proteomes" id="UP000541558">
    <property type="component" value="Unassembled WGS sequence"/>
</dbReference>
<gene>
    <name evidence="6" type="ORF">D9611_013274</name>
</gene>
<dbReference type="GO" id="GO:0000981">
    <property type="term" value="F:DNA-binding transcription factor activity, RNA polymerase II-specific"/>
    <property type="evidence" value="ECO:0007669"/>
    <property type="project" value="TreeGrafter"/>
</dbReference>
<feature type="domain" description="HMG box" evidence="5">
    <location>
        <begin position="93"/>
        <end position="162"/>
    </location>
</feature>
<evidence type="ECO:0000256" key="1">
    <source>
        <dbReference type="ARBA" id="ARBA00023125"/>
    </source>
</evidence>
<protein>
    <recommendedName>
        <fullName evidence="5">HMG box domain-containing protein</fullName>
    </recommendedName>
</protein>
<proteinExistence type="predicted"/>
<dbReference type="InterPro" id="IPR036910">
    <property type="entry name" value="HMG_box_dom_sf"/>
</dbReference>
<evidence type="ECO:0000256" key="3">
    <source>
        <dbReference type="PROSITE-ProRule" id="PRU00267"/>
    </source>
</evidence>
<dbReference type="SMART" id="SM00398">
    <property type="entry name" value="HMG"/>
    <property type="match status" value="1"/>
</dbReference>
<feature type="region of interest" description="Disordered" evidence="4">
    <location>
        <begin position="250"/>
        <end position="279"/>
    </location>
</feature>
<dbReference type="Pfam" id="PF00505">
    <property type="entry name" value="HMG_box"/>
    <property type="match status" value="1"/>
</dbReference>
<keyword evidence="1 3" id="KW-0238">DNA-binding</keyword>
<feature type="region of interest" description="Disordered" evidence="4">
    <location>
        <begin position="393"/>
        <end position="427"/>
    </location>
</feature>
<dbReference type="GO" id="GO:0005634">
    <property type="term" value="C:nucleus"/>
    <property type="evidence" value="ECO:0007669"/>
    <property type="project" value="UniProtKB-UniRule"/>
</dbReference>
<name>A0A8H5CB64_9AGAR</name>
<dbReference type="OrthoDB" id="6247875at2759"/>